<evidence type="ECO:0000256" key="6">
    <source>
        <dbReference type="ARBA" id="ARBA00023002"/>
    </source>
</evidence>
<dbReference type="RefSeq" id="WP_005797469.1">
    <property type="nucleotide sequence ID" value="NZ_JGCY01000403.1"/>
</dbReference>
<comment type="cofactor">
    <cofactor evidence="1">
        <name>[4Fe-4S] cluster</name>
        <dbReference type="ChEBI" id="CHEBI:49883"/>
    </cofactor>
</comment>
<dbReference type="InterPro" id="IPR001989">
    <property type="entry name" value="Radical_activat_CS"/>
</dbReference>
<evidence type="ECO:0000256" key="3">
    <source>
        <dbReference type="ARBA" id="ARBA00022485"/>
    </source>
</evidence>
<dbReference type="GO" id="GO:0016491">
    <property type="term" value="F:oxidoreductase activity"/>
    <property type="evidence" value="ECO:0007669"/>
    <property type="project" value="UniProtKB-KW"/>
</dbReference>
<proteinExistence type="inferred from homology"/>
<evidence type="ECO:0000313" key="11">
    <source>
        <dbReference type="Proteomes" id="UP000020529"/>
    </source>
</evidence>
<dbReference type="SUPFAM" id="SSF102114">
    <property type="entry name" value="Radical SAM enzymes"/>
    <property type="match status" value="1"/>
</dbReference>
<evidence type="ECO:0000313" key="10">
    <source>
        <dbReference type="EMBL" id="EXY72526.1"/>
    </source>
</evidence>
<dbReference type="EC" id="1.97.1.-" evidence="10"/>
<keyword evidence="5" id="KW-0479">Metal-binding</keyword>
<evidence type="ECO:0000256" key="4">
    <source>
        <dbReference type="ARBA" id="ARBA00022691"/>
    </source>
</evidence>
<dbReference type="Pfam" id="PF04055">
    <property type="entry name" value="Radical_SAM"/>
    <property type="match status" value="1"/>
</dbReference>
<dbReference type="PIRSF" id="PIRSF000371">
    <property type="entry name" value="PFL_act_enz"/>
    <property type="match status" value="1"/>
</dbReference>
<dbReference type="PATRIC" id="fig|1339315.3.peg.4385"/>
<keyword evidence="6 10" id="KW-0560">Oxidoreductase</keyword>
<dbReference type="PANTHER" id="PTHR30352">
    <property type="entry name" value="PYRUVATE FORMATE-LYASE-ACTIVATING ENZYME"/>
    <property type="match status" value="1"/>
</dbReference>
<evidence type="ECO:0000256" key="1">
    <source>
        <dbReference type="ARBA" id="ARBA00001966"/>
    </source>
</evidence>
<dbReference type="InterPro" id="IPR013785">
    <property type="entry name" value="Aldolase_TIM"/>
</dbReference>
<accession>A0A015TPD6</accession>
<keyword evidence="4" id="KW-0949">S-adenosyl-L-methionine</keyword>
<organism evidence="10 11">
    <name type="scientific">Bacteroides fragilis str. 3988T(B)14</name>
    <dbReference type="NCBI Taxonomy" id="1339315"/>
    <lineage>
        <taxon>Bacteria</taxon>
        <taxon>Pseudomonadati</taxon>
        <taxon>Bacteroidota</taxon>
        <taxon>Bacteroidia</taxon>
        <taxon>Bacteroidales</taxon>
        <taxon>Bacteroidaceae</taxon>
        <taxon>Bacteroides</taxon>
    </lineage>
</organism>
<dbReference type="InterPro" id="IPR034457">
    <property type="entry name" value="Organic_radical-activating"/>
</dbReference>
<sequence>MYIFAIVNPNTMKTGTIFSVEEFAIHDGPGIRTTIFLKGCPLRCAWCHNPEGISPQPQYMIKKGVKSICGYQITVEELVTMIEKNRSIYTLNRGGVTLTGGEPLFQPDFVIELLRQLPDIHTAIETSGYANTHIFNEVTSLADLILFDIKHTDPEMHRKYTGVDNAIILENLALLCNSGRDFIIRIPLIPGVNDTRENMSAILEKIKDARNLIRVEILRYHRTAGAKYAMIGETYHPPFDTGKAPQIYNVFEENNIKNLIV</sequence>
<keyword evidence="3" id="KW-0004">4Fe-4S</keyword>
<dbReference type="Gene3D" id="3.20.20.70">
    <property type="entry name" value="Aldolase class I"/>
    <property type="match status" value="1"/>
</dbReference>
<evidence type="ECO:0000256" key="7">
    <source>
        <dbReference type="ARBA" id="ARBA00023004"/>
    </source>
</evidence>
<keyword evidence="7" id="KW-0408">Iron</keyword>
<dbReference type="PANTHER" id="PTHR30352:SF4">
    <property type="entry name" value="PYRUVATE FORMATE-LYASE 2-ACTIVATING ENZYME"/>
    <property type="match status" value="1"/>
</dbReference>
<dbReference type="SFLD" id="SFLDG01066">
    <property type="entry name" value="organic_radical-activating_enz"/>
    <property type="match status" value="1"/>
</dbReference>
<dbReference type="PROSITE" id="PS51918">
    <property type="entry name" value="RADICAL_SAM"/>
    <property type="match status" value="1"/>
</dbReference>
<dbReference type="InterPro" id="IPR058240">
    <property type="entry name" value="rSAM_sf"/>
</dbReference>
<dbReference type="GO" id="GO:0051539">
    <property type="term" value="F:4 iron, 4 sulfur cluster binding"/>
    <property type="evidence" value="ECO:0007669"/>
    <property type="project" value="UniProtKB-KW"/>
</dbReference>
<dbReference type="GO" id="GO:0046872">
    <property type="term" value="F:metal ion binding"/>
    <property type="evidence" value="ECO:0007669"/>
    <property type="project" value="UniProtKB-KW"/>
</dbReference>
<dbReference type="AlphaFoldDB" id="A0A015TPD6"/>
<gene>
    <name evidence="10" type="ORF">M124_3748</name>
</gene>
<evidence type="ECO:0000259" key="9">
    <source>
        <dbReference type="PROSITE" id="PS51918"/>
    </source>
</evidence>
<dbReference type="SFLD" id="SFLDS00029">
    <property type="entry name" value="Radical_SAM"/>
    <property type="match status" value="1"/>
</dbReference>
<protein>
    <submittedName>
        <fullName evidence="10">Glycyl-radical enzyme activating family protein</fullName>
        <ecNumber evidence="10">1.97.1.-</ecNumber>
    </submittedName>
</protein>
<dbReference type="InterPro" id="IPR012839">
    <property type="entry name" value="Organic_radical_activase"/>
</dbReference>
<comment type="caution">
    <text evidence="10">The sequence shown here is derived from an EMBL/GenBank/DDBJ whole genome shotgun (WGS) entry which is preliminary data.</text>
</comment>
<evidence type="ECO:0000256" key="2">
    <source>
        <dbReference type="ARBA" id="ARBA00009777"/>
    </source>
</evidence>
<dbReference type="PROSITE" id="PS01087">
    <property type="entry name" value="RADICAL_ACTIVATING"/>
    <property type="match status" value="1"/>
</dbReference>
<keyword evidence="8" id="KW-0411">Iron-sulfur</keyword>
<dbReference type="GeneID" id="60365706"/>
<dbReference type="NCBIfam" id="TIGR02494">
    <property type="entry name" value="PFLE_PFLC"/>
    <property type="match status" value="1"/>
</dbReference>
<evidence type="ECO:0000256" key="8">
    <source>
        <dbReference type="ARBA" id="ARBA00023014"/>
    </source>
</evidence>
<comment type="similarity">
    <text evidence="2">Belongs to the organic radical-activating enzymes family.</text>
</comment>
<dbReference type="CDD" id="cd01335">
    <property type="entry name" value="Radical_SAM"/>
    <property type="match status" value="1"/>
</dbReference>
<feature type="domain" description="Radical SAM core" evidence="9">
    <location>
        <begin position="26"/>
        <end position="261"/>
    </location>
</feature>
<evidence type="ECO:0000256" key="5">
    <source>
        <dbReference type="ARBA" id="ARBA00022723"/>
    </source>
</evidence>
<dbReference type="InterPro" id="IPR007197">
    <property type="entry name" value="rSAM"/>
</dbReference>
<dbReference type="Proteomes" id="UP000020529">
    <property type="component" value="Unassembled WGS sequence"/>
</dbReference>
<reference evidence="10 11" key="1">
    <citation type="submission" date="2014-02" db="EMBL/GenBank/DDBJ databases">
        <authorList>
            <person name="Sears C."/>
            <person name="Carroll K."/>
            <person name="Sack B.R."/>
            <person name="Qadri F."/>
            <person name="Myers L.L."/>
            <person name="Chung G.-T."/>
            <person name="Escheverria P."/>
            <person name="Fraser C.M."/>
            <person name="Sadzewicz L."/>
            <person name="Shefchek K.A."/>
            <person name="Tallon L."/>
            <person name="Das S.P."/>
            <person name="Daugherty S."/>
            <person name="Mongodin E.F."/>
        </authorList>
    </citation>
    <scope>NUCLEOTIDE SEQUENCE [LARGE SCALE GENOMIC DNA]</scope>
    <source>
        <strain evidence="11">3988T(B)14</strain>
    </source>
</reference>
<dbReference type="EMBL" id="JGCY01000403">
    <property type="protein sequence ID" value="EXY72526.1"/>
    <property type="molecule type" value="Genomic_DNA"/>
</dbReference>
<name>A0A015TPD6_BACFG</name>